<evidence type="ECO:0000256" key="1">
    <source>
        <dbReference type="SAM" id="MobiDB-lite"/>
    </source>
</evidence>
<dbReference type="AlphaFoldDB" id="A0A9W8QZ54"/>
<sequence>MPNPRDNKDKKSAPIDIPAGGGAKDTEKRAKSGNEKDKDKGGESGYEGDDEKKKKNKKQNRDKDGDVAMD</sequence>
<organism evidence="2 3">
    <name type="scientific">Fusarium falciforme</name>
    <dbReference type="NCBI Taxonomy" id="195108"/>
    <lineage>
        <taxon>Eukaryota</taxon>
        <taxon>Fungi</taxon>
        <taxon>Dikarya</taxon>
        <taxon>Ascomycota</taxon>
        <taxon>Pezizomycotina</taxon>
        <taxon>Sordariomycetes</taxon>
        <taxon>Hypocreomycetidae</taxon>
        <taxon>Hypocreales</taxon>
        <taxon>Nectriaceae</taxon>
        <taxon>Fusarium</taxon>
        <taxon>Fusarium solani species complex</taxon>
    </lineage>
</organism>
<feature type="compositionally biased region" description="Basic and acidic residues" evidence="1">
    <location>
        <begin position="1"/>
        <end position="13"/>
    </location>
</feature>
<feature type="compositionally biased region" description="Basic and acidic residues" evidence="1">
    <location>
        <begin position="59"/>
        <end position="70"/>
    </location>
</feature>
<proteinExistence type="predicted"/>
<gene>
    <name evidence="2" type="ORF">NW755_011427</name>
</gene>
<dbReference type="EMBL" id="JAOQAV010000044">
    <property type="protein sequence ID" value="KAJ4180892.1"/>
    <property type="molecule type" value="Genomic_DNA"/>
</dbReference>
<feature type="compositionally biased region" description="Basic and acidic residues" evidence="1">
    <location>
        <begin position="24"/>
        <end position="42"/>
    </location>
</feature>
<keyword evidence="3" id="KW-1185">Reference proteome</keyword>
<protein>
    <submittedName>
        <fullName evidence="2">Uncharacterized protein</fullName>
    </submittedName>
</protein>
<evidence type="ECO:0000313" key="2">
    <source>
        <dbReference type="EMBL" id="KAJ4180892.1"/>
    </source>
</evidence>
<dbReference type="OrthoDB" id="5105669at2759"/>
<evidence type="ECO:0000313" key="3">
    <source>
        <dbReference type="Proteomes" id="UP001152087"/>
    </source>
</evidence>
<feature type="region of interest" description="Disordered" evidence="1">
    <location>
        <begin position="1"/>
        <end position="70"/>
    </location>
</feature>
<accession>A0A9W8QZ54</accession>
<name>A0A9W8QZ54_9HYPO</name>
<comment type="caution">
    <text evidence="2">The sequence shown here is derived from an EMBL/GenBank/DDBJ whole genome shotgun (WGS) entry which is preliminary data.</text>
</comment>
<dbReference type="Proteomes" id="UP001152087">
    <property type="component" value="Unassembled WGS sequence"/>
</dbReference>
<reference evidence="2" key="1">
    <citation type="submission" date="2022-09" db="EMBL/GenBank/DDBJ databases">
        <title>Fusarium specimens isolated from Avocado Roots.</title>
        <authorList>
            <person name="Stajich J."/>
            <person name="Roper C."/>
            <person name="Heimlech-Rivalta G."/>
        </authorList>
    </citation>
    <scope>NUCLEOTIDE SEQUENCE</scope>
    <source>
        <strain evidence="2">A02</strain>
    </source>
</reference>